<dbReference type="InterPro" id="IPR000847">
    <property type="entry name" value="LysR_HTH_N"/>
</dbReference>
<dbReference type="GO" id="GO:0000976">
    <property type="term" value="F:transcription cis-regulatory region binding"/>
    <property type="evidence" value="ECO:0007669"/>
    <property type="project" value="TreeGrafter"/>
</dbReference>
<dbReference type="PANTHER" id="PTHR30126">
    <property type="entry name" value="HTH-TYPE TRANSCRIPTIONAL REGULATOR"/>
    <property type="match status" value="1"/>
</dbReference>
<gene>
    <name evidence="6" type="ORF">SAMN04489759_108121</name>
</gene>
<dbReference type="PRINTS" id="PR00039">
    <property type="entry name" value="HTHLYSR"/>
</dbReference>
<evidence type="ECO:0000256" key="2">
    <source>
        <dbReference type="ARBA" id="ARBA00023015"/>
    </source>
</evidence>
<dbReference type="PANTHER" id="PTHR30126:SF99">
    <property type="entry name" value="TRANSCRIPTIONAL REGULATOR LYSR FAMILY"/>
    <property type="match status" value="1"/>
</dbReference>
<keyword evidence="7" id="KW-1185">Reference proteome</keyword>
<evidence type="ECO:0000256" key="4">
    <source>
        <dbReference type="ARBA" id="ARBA00023163"/>
    </source>
</evidence>
<sequence length="298" mass="33064">MLNATWLETFTTLCEMGHFTRTAERLNMTQPGVSQHLRKLEDQLGQPLIVRQGKKFVLTPAGEALFETGLARRREENDLRERIATDLPDHGTVHIACSGSFAMLLHPLLIDWMQSAPALTVHLEAAPQPTIRTGLLDGRFDLGVLSEEPSHARLEARHLGEEELCLVLPVEAPERITSFAALNARGFIAHPDGFAYADDLLQANFPGDYPGADRLKLRGYINQIGQIPAAVARGVGYTLLPRSGVETFAAKDLLRQVTLPQRRWHGLWLAQRRGRPLAARLERAAKLIAEAAERIRTG</sequence>
<dbReference type="InterPro" id="IPR036388">
    <property type="entry name" value="WH-like_DNA-bd_sf"/>
</dbReference>
<keyword evidence="2" id="KW-0805">Transcription regulation</keyword>
<dbReference type="SUPFAM" id="SSF46785">
    <property type="entry name" value="Winged helix' DNA-binding domain"/>
    <property type="match status" value="1"/>
</dbReference>
<dbReference type="Gene3D" id="1.10.10.10">
    <property type="entry name" value="Winged helix-like DNA-binding domain superfamily/Winged helix DNA-binding domain"/>
    <property type="match status" value="1"/>
</dbReference>
<dbReference type="InterPro" id="IPR005119">
    <property type="entry name" value="LysR_subst-bd"/>
</dbReference>
<keyword evidence="3 6" id="KW-0238">DNA-binding</keyword>
<evidence type="ECO:0000259" key="5">
    <source>
        <dbReference type="PROSITE" id="PS50931"/>
    </source>
</evidence>
<evidence type="ECO:0000313" key="6">
    <source>
        <dbReference type="EMBL" id="SDG51266.1"/>
    </source>
</evidence>
<dbReference type="RefSeq" id="WP_093743333.1">
    <property type="nucleotide sequence ID" value="NZ_FNBP01000008.1"/>
</dbReference>
<reference evidence="7" key="1">
    <citation type="submission" date="2016-10" db="EMBL/GenBank/DDBJ databases">
        <authorList>
            <person name="Varghese N."/>
            <person name="Submissions S."/>
        </authorList>
    </citation>
    <scope>NUCLEOTIDE SEQUENCE [LARGE SCALE GENOMIC DNA]</scope>
    <source>
        <strain evidence="7">DSM 16477</strain>
    </source>
</reference>
<dbReference type="GO" id="GO:0003700">
    <property type="term" value="F:DNA-binding transcription factor activity"/>
    <property type="evidence" value="ECO:0007669"/>
    <property type="project" value="InterPro"/>
</dbReference>
<comment type="similarity">
    <text evidence="1">Belongs to the LysR transcriptional regulatory family.</text>
</comment>
<dbReference type="InterPro" id="IPR036390">
    <property type="entry name" value="WH_DNA-bd_sf"/>
</dbReference>
<keyword evidence="4" id="KW-0804">Transcription</keyword>
<feature type="domain" description="HTH lysR-type" evidence="5">
    <location>
        <begin position="2"/>
        <end position="59"/>
    </location>
</feature>
<dbReference type="Gene3D" id="3.40.190.10">
    <property type="entry name" value="Periplasmic binding protein-like II"/>
    <property type="match status" value="2"/>
</dbReference>
<dbReference type="EMBL" id="FNBP01000008">
    <property type="protein sequence ID" value="SDG51266.1"/>
    <property type="molecule type" value="Genomic_DNA"/>
</dbReference>
<proteinExistence type="inferred from homology"/>
<evidence type="ECO:0000313" key="7">
    <source>
        <dbReference type="Proteomes" id="UP000199399"/>
    </source>
</evidence>
<dbReference type="PROSITE" id="PS50931">
    <property type="entry name" value="HTH_LYSR"/>
    <property type="match status" value="1"/>
</dbReference>
<dbReference type="OrthoDB" id="9811588at2"/>
<name>A0A1G7UUW1_9RHOB</name>
<protein>
    <submittedName>
        <fullName evidence="6">DNA-binding transcriptional regulator, LysR family</fullName>
    </submittedName>
</protein>
<dbReference type="AlphaFoldDB" id="A0A1G7UUW1"/>
<dbReference type="Proteomes" id="UP000199399">
    <property type="component" value="Unassembled WGS sequence"/>
</dbReference>
<dbReference type="CDD" id="cd05466">
    <property type="entry name" value="PBP2_LTTR_substrate"/>
    <property type="match status" value="1"/>
</dbReference>
<organism evidence="6 7">
    <name type="scientific">Sulfitobacter delicatus</name>
    <dbReference type="NCBI Taxonomy" id="218672"/>
    <lineage>
        <taxon>Bacteria</taxon>
        <taxon>Pseudomonadati</taxon>
        <taxon>Pseudomonadota</taxon>
        <taxon>Alphaproteobacteria</taxon>
        <taxon>Rhodobacterales</taxon>
        <taxon>Roseobacteraceae</taxon>
        <taxon>Sulfitobacter</taxon>
    </lineage>
</organism>
<accession>A0A1G7UUW1</accession>
<evidence type="ECO:0000256" key="1">
    <source>
        <dbReference type="ARBA" id="ARBA00009437"/>
    </source>
</evidence>
<dbReference type="STRING" id="218672.SAMN04489759_108121"/>
<dbReference type="Pfam" id="PF00126">
    <property type="entry name" value="HTH_1"/>
    <property type="match status" value="1"/>
</dbReference>
<dbReference type="Pfam" id="PF03466">
    <property type="entry name" value="LysR_substrate"/>
    <property type="match status" value="1"/>
</dbReference>
<dbReference type="SUPFAM" id="SSF53850">
    <property type="entry name" value="Periplasmic binding protein-like II"/>
    <property type="match status" value="1"/>
</dbReference>
<evidence type="ECO:0000256" key="3">
    <source>
        <dbReference type="ARBA" id="ARBA00023125"/>
    </source>
</evidence>